<reference evidence="4 5" key="1">
    <citation type="submission" date="2020-06" db="EMBL/GenBank/DDBJ databases">
        <title>Frischella cerana isolated from Apis cerana gut homogenate.</title>
        <authorList>
            <person name="Wolter L.A."/>
            <person name="Suenami S."/>
            <person name="Miyazaki R."/>
        </authorList>
    </citation>
    <scope>NUCLEOTIDE SEQUENCE [LARGE SCALE GENOMIC DNA]</scope>
    <source>
        <strain evidence="4 5">Ac13</strain>
    </source>
</reference>
<dbReference type="EMBL" id="JABURY010000013">
    <property type="protein sequence ID" value="MBC9130779.1"/>
    <property type="molecule type" value="Genomic_DNA"/>
</dbReference>
<dbReference type="Gene3D" id="3.30.160.390">
    <property type="entry name" value="Integrase, DNA-binding domain"/>
    <property type="match status" value="1"/>
</dbReference>
<evidence type="ECO:0000313" key="5">
    <source>
        <dbReference type="Proteomes" id="UP000651208"/>
    </source>
</evidence>
<feature type="domain" description="Integrase DNA-binding" evidence="3">
    <location>
        <begin position="2"/>
        <end position="48"/>
    </location>
</feature>
<dbReference type="PANTHER" id="PTHR30629">
    <property type="entry name" value="PROPHAGE INTEGRASE"/>
    <property type="match status" value="1"/>
</dbReference>
<organism evidence="4 5">
    <name type="scientific">Frischella japonica</name>
    <dbReference type="NCBI Taxonomy" id="2741544"/>
    <lineage>
        <taxon>Bacteria</taxon>
        <taxon>Pseudomonadati</taxon>
        <taxon>Pseudomonadota</taxon>
        <taxon>Gammaproteobacteria</taxon>
        <taxon>Orbales</taxon>
        <taxon>Orbaceae</taxon>
        <taxon>Frischella</taxon>
    </lineage>
</organism>
<dbReference type="Pfam" id="PF13356">
    <property type="entry name" value="Arm-DNA-bind_3"/>
    <property type="match status" value="1"/>
</dbReference>
<name>A0ABR7QX68_9GAMM</name>
<evidence type="ECO:0000313" key="4">
    <source>
        <dbReference type="EMBL" id="MBC9130779.1"/>
    </source>
</evidence>
<dbReference type="PANTHER" id="PTHR30629:SF2">
    <property type="entry name" value="PROPHAGE INTEGRASE INTS-RELATED"/>
    <property type="match status" value="1"/>
</dbReference>
<accession>A0ABR7QX68</accession>
<keyword evidence="2" id="KW-0229">DNA integration</keyword>
<dbReference type="Proteomes" id="UP000651208">
    <property type="component" value="Unassembled WGS sequence"/>
</dbReference>
<proteinExistence type="inferred from homology"/>
<evidence type="ECO:0000259" key="3">
    <source>
        <dbReference type="Pfam" id="PF13356"/>
    </source>
</evidence>
<evidence type="ECO:0000256" key="2">
    <source>
        <dbReference type="ARBA" id="ARBA00022908"/>
    </source>
</evidence>
<dbReference type="InterPro" id="IPR025166">
    <property type="entry name" value="Integrase_DNA_bind_dom"/>
</dbReference>
<comment type="similarity">
    <text evidence="1">Belongs to the 'phage' integrase family.</text>
</comment>
<protein>
    <submittedName>
        <fullName evidence="4">DUF4102 domain-containing protein</fullName>
    </submittedName>
</protein>
<keyword evidence="5" id="KW-1185">Reference proteome</keyword>
<gene>
    <name evidence="4" type="ORF">FcAc13_05585</name>
</gene>
<dbReference type="InterPro" id="IPR050808">
    <property type="entry name" value="Phage_Integrase"/>
</dbReference>
<sequence>MLTIKAIDSAKPKDKPYKLPDFESLYLYITPSGTKSWRYDYQFNGKRRH</sequence>
<dbReference type="InterPro" id="IPR038488">
    <property type="entry name" value="Integrase_DNA-bd_sf"/>
</dbReference>
<evidence type="ECO:0000256" key="1">
    <source>
        <dbReference type="ARBA" id="ARBA00008857"/>
    </source>
</evidence>
<dbReference type="RefSeq" id="WP_187755225.1">
    <property type="nucleotide sequence ID" value="NZ_JABURY010000013.1"/>
</dbReference>
<comment type="caution">
    <text evidence="4">The sequence shown here is derived from an EMBL/GenBank/DDBJ whole genome shotgun (WGS) entry which is preliminary data.</text>
</comment>